<keyword evidence="2" id="KW-1185">Reference proteome</keyword>
<evidence type="ECO:0000313" key="2">
    <source>
        <dbReference type="Proteomes" id="UP000001137"/>
    </source>
</evidence>
<dbReference type="EMBL" id="CP000852">
    <property type="protein sequence ID" value="ABW02583.1"/>
    <property type="molecule type" value="Genomic_DNA"/>
</dbReference>
<dbReference type="eggNOG" id="arCOG05663">
    <property type="taxonomic scope" value="Archaea"/>
</dbReference>
<dbReference type="STRING" id="397948.Cmaq_1760"/>
<dbReference type="OrthoDB" id="26650at2157"/>
<protein>
    <submittedName>
        <fullName evidence="1">Uncharacterized protein</fullName>
    </submittedName>
</protein>
<proteinExistence type="predicted"/>
<dbReference type="AlphaFoldDB" id="A8MAK6"/>
<accession>A8MAK6</accession>
<dbReference type="KEGG" id="cma:Cmaq_1760"/>
<dbReference type="HOGENOM" id="CLU_2204263_0_0_2"/>
<sequence length="110" mass="12208">MSTDIDERLRRRVQSIHGKVMEAFMSGSCEGVAFDSIVNCVKGQLSNVGLSVTDVKLLNLDGVETNNPDEVKYVRAVANDGQVDHIFTFAVIKRRDTYNVLYLQSAVSIK</sequence>
<name>A8MAK6_CALMQ</name>
<dbReference type="Proteomes" id="UP000001137">
    <property type="component" value="Chromosome"/>
</dbReference>
<reference evidence="1 2" key="1">
    <citation type="submission" date="2007-10" db="EMBL/GenBank/DDBJ databases">
        <title>Complete sequence of Caldivirga maquilingensis IC-167.</title>
        <authorList>
            <consortium name="US DOE Joint Genome Institute"/>
            <person name="Copeland A."/>
            <person name="Lucas S."/>
            <person name="Lapidus A."/>
            <person name="Barry K."/>
            <person name="Glavina del Rio T."/>
            <person name="Dalin E."/>
            <person name="Tice H."/>
            <person name="Pitluck S."/>
            <person name="Saunders E."/>
            <person name="Brettin T."/>
            <person name="Bruce D."/>
            <person name="Detter J.C."/>
            <person name="Han C."/>
            <person name="Schmutz J."/>
            <person name="Larimer F."/>
            <person name="Land M."/>
            <person name="Hauser L."/>
            <person name="Kyrpides N."/>
            <person name="Ivanova N."/>
            <person name="Biddle J.F."/>
            <person name="Zhang Z."/>
            <person name="Fitz-Gibbon S.T."/>
            <person name="Lowe T.M."/>
            <person name="Saltikov C."/>
            <person name="House C.H."/>
            <person name="Richardson P."/>
        </authorList>
    </citation>
    <scope>NUCLEOTIDE SEQUENCE [LARGE SCALE GENOMIC DNA]</scope>
    <source>
        <strain evidence="2">ATCC 700844 / DSM 13496 / JCM 10307 / IC-167</strain>
    </source>
</reference>
<evidence type="ECO:0000313" key="1">
    <source>
        <dbReference type="EMBL" id="ABW02583.1"/>
    </source>
</evidence>
<dbReference type="RefSeq" id="WP_012186802.1">
    <property type="nucleotide sequence ID" value="NC_009954.1"/>
</dbReference>
<gene>
    <name evidence="1" type="ordered locus">Cmaq_1760</name>
</gene>
<dbReference type="GeneID" id="5709132"/>
<organism evidence="1 2">
    <name type="scientific">Caldivirga maquilingensis (strain ATCC 700844 / DSM 13496 / JCM 10307 / IC-167)</name>
    <dbReference type="NCBI Taxonomy" id="397948"/>
    <lineage>
        <taxon>Archaea</taxon>
        <taxon>Thermoproteota</taxon>
        <taxon>Thermoprotei</taxon>
        <taxon>Thermoproteales</taxon>
        <taxon>Thermoproteaceae</taxon>
        <taxon>Caldivirga</taxon>
    </lineage>
</organism>